<evidence type="ECO:0000256" key="8">
    <source>
        <dbReference type="ARBA" id="ARBA00023180"/>
    </source>
</evidence>
<dbReference type="PRINTS" id="PR00205">
    <property type="entry name" value="CADHERIN"/>
</dbReference>
<feature type="domain" description="Cadherin" evidence="14">
    <location>
        <begin position="348"/>
        <end position="452"/>
    </location>
</feature>
<evidence type="ECO:0000256" key="2">
    <source>
        <dbReference type="ARBA" id="ARBA00022692"/>
    </source>
</evidence>
<evidence type="ECO:0000313" key="16">
    <source>
        <dbReference type="Proteomes" id="UP000005408"/>
    </source>
</evidence>
<dbReference type="InterPro" id="IPR050174">
    <property type="entry name" value="Protocadherin/Cadherin-CA"/>
</dbReference>
<keyword evidence="13" id="KW-0732">Signal</keyword>
<feature type="compositionally biased region" description="Acidic residues" evidence="11">
    <location>
        <begin position="897"/>
        <end position="908"/>
    </location>
</feature>
<dbReference type="PANTHER" id="PTHR24028:SF328">
    <property type="entry name" value="CADHERIN-3"/>
    <property type="match status" value="1"/>
</dbReference>
<dbReference type="GO" id="GO:0005886">
    <property type="term" value="C:plasma membrane"/>
    <property type="evidence" value="ECO:0007669"/>
    <property type="project" value="InterPro"/>
</dbReference>
<keyword evidence="3" id="KW-0677">Repeat</keyword>
<reference evidence="15" key="1">
    <citation type="submission" date="2022-08" db="UniProtKB">
        <authorList>
            <consortium name="EnsemblMetazoa"/>
        </authorList>
    </citation>
    <scope>IDENTIFICATION</scope>
    <source>
        <strain evidence="15">05x7-T-G4-1.051#20</strain>
    </source>
</reference>
<organism evidence="15 16">
    <name type="scientific">Magallana gigas</name>
    <name type="common">Pacific oyster</name>
    <name type="synonym">Crassostrea gigas</name>
    <dbReference type="NCBI Taxonomy" id="29159"/>
    <lineage>
        <taxon>Eukaryota</taxon>
        <taxon>Metazoa</taxon>
        <taxon>Spiralia</taxon>
        <taxon>Lophotrochozoa</taxon>
        <taxon>Mollusca</taxon>
        <taxon>Bivalvia</taxon>
        <taxon>Autobranchia</taxon>
        <taxon>Pteriomorphia</taxon>
        <taxon>Ostreida</taxon>
        <taxon>Ostreoidea</taxon>
        <taxon>Ostreidae</taxon>
        <taxon>Magallana</taxon>
    </lineage>
</organism>
<evidence type="ECO:0000256" key="7">
    <source>
        <dbReference type="ARBA" id="ARBA00023136"/>
    </source>
</evidence>
<keyword evidence="8" id="KW-0325">Glycoprotein</keyword>
<proteinExistence type="predicted"/>
<protein>
    <recommendedName>
        <fullName evidence="14">Cadherin domain-containing protein</fullName>
    </recommendedName>
</protein>
<feature type="transmembrane region" description="Helical" evidence="12">
    <location>
        <begin position="653"/>
        <end position="675"/>
    </location>
</feature>
<evidence type="ECO:0000256" key="1">
    <source>
        <dbReference type="ARBA" id="ARBA00004167"/>
    </source>
</evidence>
<dbReference type="OrthoDB" id="6162519at2759"/>
<dbReference type="Proteomes" id="UP000005408">
    <property type="component" value="Unassembled WGS sequence"/>
</dbReference>
<feature type="coiled-coil region" evidence="10">
    <location>
        <begin position="749"/>
        <end position="780"/>
    </location>
</feature>
<name>A0A8W8JGR6_MAGGI</name>
<keyword evidence="4 9" id="KW-0106">Calcium</keyword>
<dbReference type="CDD" id="cd11304">
    <property type="entry name" value="Cadherin_repeat"/>
    <property type="match status" value="4"/>
</dbReference>
<keyword evidence="2 12" id="KW-0812">Transmembrane</keyword>
<dbReference type="Gene3D" id="2.60.40.60">
    <property type="entry name" value="Cadherins"/>
    <property type="match status" value="4"/>
</dbReference>
<accession>A0A8W8JGR6</accession>
<evidence type="ECO:0000256" key="6">
    <source>
        <dbReference type="ARBA" id="ARBA00022989"/>
    </source>
</evidence>
<dbReference type="InterPro" id="IPR020894">
    <property type="entry name" value="Cadherin_CS"/>
</dbReference>
<dbReference type="PROSITE" id="PS50268">
    <property type="entry name" value="CADHERIN_2"/>
    <property type="match status" value="4"/>
</dbReference>
<evidence type="ECO:0000313" key="15">
    <source>
        <dbReference type="EnsemblMetazoa" id="G18523.1:cds"/>
    </source>
</evidence>
<feature type="chain" id="PRO_5036501554" description="Cadherin domain-containing protein" evidence="13">
    <location>
        <begin position="21"/>
        <end position="967"/>
    </location>
</feature>
<keyword evidence="16" id="KW-1185">Reference proteome</keyword>
<dbReference type="InterPro" id="IPR015919">
    <property type="entry name" value="Cadherin-like_sf"/>
</dbReference>
<dbReference type="AlphaFoldDB" id="A0A8W8JGR6"/>
<dbReference type="GO" id="GO:0007156">
    <property type="term" value="P:homophilic cell adhesion via plasma membrane adhesion molecules"/>
    <property type="evidence" value="ECO:0007669"/>
    <property type="project" value="InterPro"/>
</dbReference>
<evidence type="ECO:0000256" key="4">
    <source>
        <dbReference type="ARBA" id="ARBA00022837"/>
    </source>
</evidence>
<evidence type="ECO:0000256" key="5">
    <source>
        <dbReference type="ARBA" id="ARBA00022889"/>
    </source>
</evidence>
<evidence type="ECO:0000256" key="13">
    <source>
        <dbReference type="SAM" id="SignalP"/>
    </source>
</evidence>
<dbReference type="EnsemblMetazoa" id="G18523.1">
    <property type="protein sequence ID" value="G18523.1:cds"/>
    <property type="gene ID" value="G18523"/>
</dbReference>
<dbReference type="SMART" id="SM00112">
    <property type="entry name" value="CA"/>
    <property type="match status" value="4"/>
</dbReference>
<evidence type="ECO:0000256" key="3">
    <source>
        <dbReference type="ARBA" id="ARBA00022737"/>
    </source>
</evidence>
<evidence type="ECO:0000256" key="9">
    <source>
        <dbReference type="PROSITE-ProRule" id="PRU00043"/>
    </source>
</evidence>
<feature type="compositionally biased region" description="Basic and acidic residues" evidence="11">
    <location>
        <begin position="876"/>
        <end position="896"/>
    </location>
</feature>
<feature type="domain" description="Cadherin" evidence="14">
    <location>
        <begin position="124"/>
        <end position="234"/>
    </location>
</feature>
<keyword evidence="6 12" id="KW-1133">Transmembrane helix</keyword>
<dbReference type="PROSITE" id="PS00232">
    <property type="entry name" value="CADHERIN_1"/>
    <property type="match status" value="1"/>
</dbReference>
<dbReference type="PANTHER" id="PTHR24028">
    <property type="entry name" value="CADHERIN-87A"/>
    <property type="match status" value="1"/>
</dbReference>
<feature type="domain" description="Cadherin" evidence="14">
    <location>
        <begin position="235"/>
        <end position="347"/>
    </location>
</feature>
<dbReference type="SUPFAM" id="SSF49313">
    <property type="entry name" value="Cadherin-like"/>
    <property type="match status" value="4"/>
</dbReference>
<feature type="domain" description="Cadherin" evidence="14">
    <location>
        <begin position="453"/>
        <end position="563"/>
    </location>
</feature>
<dbReference type="FunFam" id="2.60.40.60:FF:000116">
    <property type="entry name" value="Dachsous cadherin-related 2"/>
    <property type="match status" value="1"/>
</dbReference>
<keyword evidence="5" id="KW-0130">Cell adhesion</keyword>
<evidence type="ECO:0000259" key="14">
    <source>
        <dbReference type="PROSITE" id="PS50268"/>
    </source>
</evidence>
<dbReference type="GO" id="GO:0005509">
    <property type="term" value="F:calcium ion binding"/>
    <property type="evidence" value="ECO:0007669"/>
    <property type="project" value="UniProtKB-UniRule"/>
</dbReference>
<feature type="region of interest" description="Disordered" evidence="11">
    <location>
        <begin position="809"/>
        <end position="967"/>
    </location>
</feature>
<dbReference type="InterPro" id="IPR002126">
    <property type="entry name" value="Cadherin-like_dom"/>
</dbReference>
<dbReference type="OMA" id="YILHIPE"/>
<dbReference type="Pfam" id="PF00028">
    <property type="entry name" value="Cadherin"/>
    <property type="match status" value="3"/>
</dbReference>
<keyword evidence="7 12" id="KW-0472">Membrane</keyword>
<feature type="compositionally biased region" description="Acidic residues" evidence="11">
    <location>
        <begin position="918"/>
        <end position="940"/>
    </location>
</feature>
<keyword evidence="10" id="KW-0175">Coiled coil</keyword>
<evidence type="ECO:0000256" key="10">
    <source>
        <dbReference type="SAM" id="Coils"/>
    </source>
</evidence>
<comment type="subcellular location">
    <subcellularLocation>
        <location evidence="1">Membrane</location>
        <topology evidence="1">Single-pass membrane protein</topology>
    </subcellularLocation>
</comment>
<feature type="compositionally biased region" description="Basic and acidic residues" evidence="11">
    <location>
        <begin position="957"/>
        <end position="967"/>
    </location>
</feature>
<evidence type="ECO:0000256" key="12">
    <source>
        <dbReference type="SAM" id="Phobius"/>
    </source>
</evidence>
<feature type="compositionally biased region" description="Acidic residues" evidence="11">
    <location>
        <begin position="850"/>
        <end position="859"/>
    </location>
</feature>
<sequence length="967" mass="109690">MGLERLIYIIVFLFPVQCEADCGTFFGVLDAYVITFNDSTIYEKGAMIHDFSDEVDNETLVFDDTGCDEILITNGSALLLKRNILSACNIQRVTCRWRCEKITNLRRSLIVIIQRVSRGIFRFRDQTYDTDVSEATSIGSKLYSFSHLDLERDDCIDYSQAFFRLDENQQNFYTRPDDGKTSIYLNHTLDYDNTPNNYSLKIWAQLWNSGTPTELNYTSLNIQVTDVDDMDPVFDHDEYYLNITEGNNGTVNTSLVTSPPIHAEDRDTGAGRQELYYRFEDGDENTRHCFSIDKNSGNISVTCLLDRETKEYYKIVIKAVQQNTESRSCTATLIVKVLDINDNLPVFNPTEYRANITEHSSIETTVVHLRATDLDENPLTRYVILPPYNDTFSSRDNGEIIVQNPSKIDRETGDGTITLMVKALDKKSEKYSISTATVSITLLDLNDKAPVFQKQEYGFPLPPDPMEGYEIGQVSATDDDQVNTPNSEIRYRLQHTMSSNFFSIHHKTGKISIQKKPPTSAGVIELVVLAEDLGSPPLQSSAQILLSRTVVKGNSVNFTVPVSVDEANARKENIQRDIGKLVNLKISVDKIEEVLNHKSSCYLIITAKFQNGSVVSGEDLQDSILQHIGEILALFSEHEPLKLEAPRDTFTPAVIALIVICVLMFLGTIILIVYIHNTTKRFKRYKRLHKNLTRQSSLYESQELKIEMPDEQTSDYNGSINGSHSLRNSTTGDLKEGVVSAFTNPAFITDETEIKLTAAEEEAEQSLNDLTNRLEAEENKVMIVDSYNPSESDIEFDPINGYENTPAKFAETTPKDYENVPHTFKSTDLPEDYPANDQNEADSENNTNENMDDDEEPNPDYEVKAVRFSAQVLDTEENKFEPLREKEDKTDLRKDEESGEDLDEEENNVESGDHVNEDLEEDKEDDFGDGIENERTDEEILSPNEVLQDEKSENEEDIPHFSFDTKM</sequence>
<evidence type="ECO:0000256" key="11">
    <source>
        <dbReference type="SAM" id="MobiDB-lite"/>
    </source>
</evidence>
<feature type="signal peptide" evidence="13">
    <location>
        <begin position="1"/>
        <end position="20"/>
    </location>
</feature>